<accession>A0ABX5A971</accession>
<evidence type="ECO:0000313" key="2">
    <source>
        <dbReference type="EMBL" id="PPH70320.1"/>
    </source>
</evidence>
<organism evidence="2 3">
    <name type="scientific">Rathayibacter rathayi</name>
    <name type="common">Corynebacterium rathayi</name>
    <dbReference type="NCBI Taxonomy" id="33887"/>
    <lineage>
        <taxon>Bacteria</taxon>
        <taxon>Bacillati</taxon>
        <taxon>Actinomycetota</taxon>
        <taxon>Actinomycetes</taxon>
        <taxon>Micrococcales</taxon>
        <taxon>Microbacteriaceae</taxon>
        <taxon>Rathayibacter</taxon>
    </lineage>
</organism>
<dbReference type="Proteomes" id="UP000239698">
    <property type="component" value="Unassembled WGS sequence"/>
</dbReference>
<dbReference type="NCBIfam" id="NF033550">
    <property type="entry name" value="transpos_ISL3"/>
    <property type="match status" value="1"/>
</dbReference>
<feature type="domain" description="Transposase IS204/IS1001/IS1096/IS1165 DDE" evidence="1">
    <location>
        <begin position="164"/>
        <end position="419"/>
    </location>
</feature>
<name>A0ABX5A971_RATRA</name>
<dbReference type="RefSeq" id="WP_104275181.1">
    <property type="nucleotide sequence ID" value="NZ_PSUI01000050.1"/>
</dbReference>
<sequence>MSHATFDDPDLTTFCRLDELGLRVVGQHLAPDRAVLECRVVDPDPWCVKCGAEGVPRDTVTRRLAHEPFGWRPTTLLVRVRRYACTGCGRIWRQDITKAAQPRAKLSRRGVRWALEGLVVGHLTVARVAGGLGVSWHTANAAVLAEGKRVLIDDPTRFEGVTTIGVDEHVWRHTRRGDKYVTVIIDLTPIRAKTGPARLLDMVEGRSKAVFKQWLADRPDTWRARVEVVAMDGFTGFKTATAEELPDAVPVMDPFHVIRLAGDALDRCRQRVQQQSTGHRGRSRDPLYSARRTLHTGADLLTDKQHARLKTVFAVDEHVEVEATWGIYQRMIAAYRDPDRTAGKTAMQALIDSISSKVPQALKELVTLGRTMNARAADILAYFDRPGTSNGPTEAINGRLEHLRGSALGFRNLTNYIARSLLETGGFRPRLHPQLR</sequence>
<comment type="caution">
    <text evidence="2">The sequence shown here is derived from an EMBL/GenBank/DDBJ whole genome shotgun (WGS) entry which is preliminary data.</text>
</comment>
<reference evidence="2 3" key="1">
    <citation type="submission" date="2018-02" db="EMBL/GenBank/DDBJ databases">
        <title>Bacteriophage NCPPB3778 and a type I-E CRISPR drive the evolution of the US Biological Select Agent, Rathayibacter toxicus.</title>
        <authorList>
            <person name="Davis E.W.II."/>
            <person name="Tabima J.F."/>
            <person name="Weisberg A.J."/>
            <person name="Lopes L.D."/>
            <person name="Wiseman M.S."/>
            <person name="Wiseman M.S."/>
            <person name="Pupko T."/>
            <person name="Belcher M.S."/>
            <person name="Sechler A.J."/>
            <person name="Tancos M.A."/>
            <person name="Schroeder B.K."/>
            <person name="Murray T.D."/>
            <person name="Luster D.G."/>
            <person name="Schneider W.L."/>
            <person name="Rogers E."/>
            <person name="Andreote F.D."/>
            <person name="Grunwald N.J."/>
            <person name="Putnam M.L."/>
            <person name="Chang J.H."/>
        </authorList>
    </citation>
    <scope>NUCLEOTIDE SEQUENCE [LARGE SCALE GENOMIC DNA]</scope>
    <source>
        <strain evidence="2 3">AY1D6</strain>
    </source>
</reference>
<dbReference type="InterPro" id="IPR002560">
    <property type="entry name" value="Transposase_DDE"/>
</dbReference>
<dbReference type="PANTHER" id="PTHR33498:SF1">
    <property type="entry name" value="TRANSPOSASE FOR INSERTION SEQUENCE ELEMENT IS1557"/>
    <property type="match status" value="1"/>
</dbReference>
<evidence type="ECO:0000313" key="3">
    <source>
        <dbReference type="Proteomes" id="UP000239698"/>
    </source>
</evidence>
<proteinExistence type="predicted"/>
<dbReference type="PANTHER" id="PTHR33498">
    <property type="entry name" value="TRANSPOSASE FOR INSERTION SEQUENCE ELEMENT IS1557"/>
    <property type="match status" value="1"/>
</dbReference>
<dbReference type="InterPro" id="IPR047951">
    <property type="entry name" value="Transpos_ISL3"/>
</dbReference>
<dbReference type="Pfam" id="PF01610">
    <property type="entry name" value="DDE_Tnp_ISL3"/>
    <property type="match status" value="1"/>
</dbReference>
<evidence type="ECO:0000259" key="1">
    <source>
        <dbReference type="Pfam" id="PF01610"/>
    </source>
</evidence>
<dbReference type="EMBL" id="PSVT01000087">
    <property type="protein sequence ID" value="PPH70320.1"/>
    <property type="molecule type" value="Genomic_DNA"/>
</dbReference>
<keyword evidence="3" id="KW-1185">Reference proteome</keyword>
<gene>
    <name evidence="2" type="ORF">C5C40_16150</name>
</gene>
<protein>
    <submittedName>
        <fullName evidence="2">ISL3 family transposase</fullName>
    </submittedName>
</protein>